<organism evidence="1 2">
    <name type="scientific">Nonomuraea montanisoli</name>
    <dbReference type="NCBI Taxonomy" id="2741721"/>
    <lineage>
        <taxon>Bacteria</taxon>
        <taxon>Bacillati</taxon>
        <taxon>Actinomycetota</taxon>
        <taxon>Actinomycetes</taxon>
        <taxon>Streptosporangiales</taxon>
        <taxon>Streptosporangiaceae</taxon>
        <taxon>Nonomuraea</taxon>
    </lineage>
</organism>
<dbReference type="InterPro" id="IPR013785">
    <property type="entry name" value="Aldolase_TIM"/>
</dbReference>
<evidence type="ECO:0000313" key="1">
    <source>
        <dbReference type="EMBL" id="NUW31596.1"/>
    </source>
</evidence>
<reference evidence="1 2" key="1">
    <citation type="submission" date="2020-06" db="EMBL/GenBank/DDBJ databases">
        <title>Nonomuraea sp. SMC257, a novel actinomycete isolated from soil.</title>
        <authorList>
            <person name="Chanama M."/>
        </authorList>
    </citation>
    <scope>NUCLEOTIDE SEQUENCE [LARGE SCALE GENOMIC DNA]</scope>
    <source>
        <strain evidence="1 2">SMC257</strain>
    </source>
</reference>
<accession>A0A7Y6I522</accession>
<dbReference type="Gene3D" id="3.20.20.70">
    <property type="entry name" value="Aldolase class I"/>
    <property type="match status" value="1"/>
</dbReference>
<proteinExistence type="predicted"/>
<dbReference type="InterPro" id="IPR008567">
    <property type="entry name" value="BKACE"/>
</dbReference>
<dbReference type="PANTHER" id="PTHR37418:SF1">
    <property type="entry name" value="3-KETO-5-AMINOHEXANOATE CLEAVAGE PROTEIN"/>
    <property type="match status" value="1"/>
</dbReference>
<gene>
    <name evidence="1" type="ORF">HTZ77_09175</name>
</gene>
<dbReference type="Pfam" id="PF05853">
    <property type="entry name" value="BKACE"/>
    <property type="match status" value="1"/>
</dbReference>
<sequence>MLQVCPNGARDRRACPNLPISPAELAAAVREAVAAGATDVHLHPKTPEGADTLIPDHVAAAVTAVREAVPGIPVGVTTGAWAAPDPRQRVELIRSWSVLPDHASVNWHEDGAEEVAEALLERGVGIEAGIFSGTPAPRRFLASPLAGGVLRVLAEVTDTDPRTARAAARTLLGELGDGLRAPVLLHAEDGAAWPVLRLAGELGLATRIGLEDVLELPDGTPATTNAELVRAARAVLGPAH</sequence>
<evidence type="ECO:0000313" key="2">
    <source>
        <dbReference type="Proteomes" id="UP000586042"/>
    </source>
</evidence>
<dbReference type="SUPFAM" id="SSF51395">
    <property type="entry name" value="FMN-linked oxidoreductases"/>
    <property type="match status" value="1"/>
</dbReference>
<protein>
    <submittedName>
        <fullName evidence="1">3-keto-5-aminohexanoate cleavage protein</fullName>
    </submittedName>
</protein>
<comment type="caution">
    <text evidence="1">The sequence shown here is derived from an EMBL/GenBank/DDBJ whole genome shotgun (WGS) entry which is preliminary data.</text>
</comment>
<keyword evidence="2" id="KW-1185">Reference proteome</keyword>
<name>A0A7Y6I522_9ACTN</name>
<dbReference type="Proteomes" id="UP000586042">
    <property type="component" value="Unassembled WGS sequence"/>
</dbReference>
<dbReference type="AlphaFoldDB" id="A0A7Y6I522"/>
<dbReference type="EMBL" id="JABWGN010000003">
    <property type="protein sequence ID" value="NUW31596.1"/>
    <property type="molecule type" value="Genomic_DNA"/>
</dbReference>
<dbReference type="GO" id="GO:0043720">
    <property type="term" value="F:3-keto-5-aminohexanoate cleavage activity"/>
    <property type="evidence" value="ECO:0007669"/>
    <property type="project" value="InterPro"/>
</dbReference>
<dbReference type="PANTHER" id="PTHR37418">
    <property type="entry name" value="3-KETO-5-AMINOHEXANOATE CLEAVAGE ENZYME-RELATED"/>
    <property type="match status" value="1"/>
</dbReference>
<dbReference type="RefSeq" id="WP_175589037.1">
    <property type="nucleotide sequence ID" value="NZ_JABWGN010000003.1"/>
</dbReference>